<evidence type="ECO:0000313" key="3">
    <source>
        <dbReference type="Proteomes" id="UP000886860"/>
    </source>
</evidence>
<proteinExistence type="predicted"/>
<name>A0A9D1KGZ6_9FIRM</name>
<dbReference type="Pfam" id="PF04854">
    <property type="entry name" value="DUF624"/>
    <property type="match status" value="1"/>
</dbReference>
<sequence>MNFNVNGIFNPQNRFWSFIEKIVNLCVLSFLWLLFSLPIVTAGAATTAMFQYTLKLARDEEGYVWQTFWKGFKQNFVQATVLWILMAAAGAFLVLDLYCCQFLPFPGTVKWAARVVLVSLLFVYLLTSLYVFPLAAFFRVTLKKAVVHSFIMAVGNLYVSVTILVIYGIFAVITYFLPEFFMVWFTIASYASSHLFGSVFRKYMENDIKTEL</sequence>
<reference evidence="2" key="1">
    <citation type="submission" date="2020-10" db="EMBL/GenBank/DDBJ databases">
        <authorList>
            <person name="Gilroy R."/>
        </authorList>
    </citation>
    <scope>NUCLEOTIDE SEQUENCE</scope>
    <source>
        <strain evidence="2">CHK123-3438</strain>
    </source>
</reference>
<dbReference type="AlphaFoldDB" id="A0A9D1KGZ6"/>
<accession>A0A9D1KGZ6</accession>
<reference evidence="2" key="2">
    <citation type="journal article" date="2021" name="PeerJ">
        <title>Extensive microbial diversity within the chicken gut microbiome revealed by metagenomics and culture.</title>
        <authorList>
            <person name="Gilroy R."/>
            <person name="Ravi A."/>
            <person name="Getino M."/>
            <person name="Pursley I."/>
            <person name="Horton D.L."/>
            <person name="Alikhan N.F."/>
            <person name="Baker D."/>
            <person name="Gharbi K."/>
            <person name="Hall N."/>
            <person name="Watson M."/>
            <person name="Adriaenssens E.M."/>
            <person name="Foster-Nyarko E."/>
            <person name="Jarju S."/>
            <person name="Secka A."/>
            <person name="Antonio M."/>
            <person name="Oren A."/>
            <person name="Chaudhuri R.R."/>
            <person name="La Ragione R."/>
            <person name="Hildebrand F."/>
            <person name="Pallen M.J."/>
        </authorList>
    </citation>
    <scope>NUCLEOTIDE SEQUENCE</scope>
    <source>
        <strain evidence="2">CHK123-3438</strain>
    </source>
</reference>
<feature type="transmembrane region" description="Helical" evidence="1">
    <location>
        <begin position="115"/>
        <end position="138"/>
    </location>
</feature>
<dbReference type="EMBL" id="DVKS01000186">
    <property type="protein sequence ID" value="HIT42641.1"/>
    <property type="molecule type" value="Genomic_DNA"/>
</dbReference>
<keyword evidence="1" id="KW-0812">Transmembrane</keyword>
<dbReference type="Proteomes" id="UP000886860">
    <property type="component" value="Unassembled WGS sequence"/>
</dbReference>
<feature type="transmembrane region" description="Helical" evidence="1">
    <location>
        <begin position="30"/>
        <end position="54"/>
    </location>
</feature>
<evidence type="ECO:0000256" key="1">
    <source>
        <dbReference type="SAM" id="Phobius"/>
    </source>
</evidence>
<keyword evidence="1" id="KW-1133">Transmembrane helix</keyword>
<feature type="transmembrane region" description="Helical" evidence="1">
    <location>
        <begin position="181"/>
        <end position="200"/>
    </location>
</feature>
<protein>
    <submittedName>
        <fullName evidence="2">DUF624 domain-containing protein</fullName>
    </submittedName>
</protein>
<feature type="transmembrane region" description="Helical" evidence="1">
    <location>
        <begin position="75"/>
        <end position="95"/>
    </location>
</feature>
<comment type="caution">
    <text evidence="2">The sequence shown here is derived from an EMBL/GenBank/DDBJ whole genome shotgun (WGS) entry which is preliminary data.</text>
</comment>
<feature type="transmembrane region" description="Helical" evidence="1">
    <location>
        <begin position="150"/>
        <end position="175"/>
    </location>
</feature>
<organism evidence="2 3">
    <name type="scientific">Candidatus Caccovicinus merdipullorum</name>
    <dbReference type="NCBI Taxonomy" id="2840724"/>
    <lineage>
        <taxon>Bacteria</taxon>
        <taxon>Bacillati</taxon>
        <taxon>Bacillota</taxon>
        <taxon>Clostridia</taxon>
        <taxon>Eubacteriales</taxon>
        <taxon>Candidatus Caccovicinus</taxon>
    </lineage>
</organism>
<keyword evidence="1" id="KW-0472">Membrane</keyword>
<gene>
    <name evidence="2" type="ORF">IAB60_11215</name>
</gene>
<evidence type="ECO:0000313" key="2">
    <source>
        <dbReference type="EMBL" id="HIT42641.1"/>
    </source>
</evidence>
<dbReference type="InterPro" id="IPR006938">
    <property type="entry name" value="DUF624"/>
</dbReference>